<dbReference type="InterPro" id="IPR012902">
    <property type="entry name" value="N_methyl_site"/>
</dbReference>
<dbReference type="PROSITE" id="PS00409">
    <property type="entry name" value="PROKAR_NTER_METHYL"/>
    <property type="match status" value="1"/>
</dbReference>
<evidence type="ECO:0000256" key="1">
    <source>
        <dbReference type="SAM" id="Phobius"/>
    </source>
</evidence>
<keyword evidence="1" id="KW-1133">Transmembrane helix</keyword>
<sequence>MLSFSPPKSRRVRGFTLIELLVVIAIIAILIGLLLPAVQKVREAAARMKCSNNLKQLGLAMHGYHDVGQKFPRNYRQVGGNAWEATSANVEILPFVEQDPLFKLFEANRTNWGWTYNTGMNTKLSVFLCPSSPAAPARGSNPSGWDGPGGNYGWSTGSSVETVWGGSRFNGIVSYQNDTKMGDVTDGLSNTLLASELLSGSNASGNAGKYPYDVFYTNNGLFNSVVNKNFPTQAEVDAIGQAARTSPSGMRSNNGTMWAWYSAGQSTLNTAVPPNWAYPTAGGDCCPGGAHDWGFGLIPPRSMHTGGVNAVLGDGSVRFISNSIALTTFQLLGNRSDGQPVPNY</sequence>
<dbReference type="NCBIfam" id="TIGR02532">
    <property type="entry name" value="IV_pilin_GFxxxE"/>
    <property type="match status" value="1"/>
</dbReference>
<keyword evidence="4" id="KW-1185">Reference proteome</keyword>
<dbReference type="Proteomes" id="UP000245802">
    <property type="component" value="Chromosome"/>
</dbReference>
<evidence type="ECO:0000259" key="2">
    <source>
        <dbReference type="Pfam" id="PF07596"/>
    </source>
</evidence>
<dbReference type="PANTHER" id="PTHR30093:SF2">
    <property type="entry name" value="TYPE II SECRETION SYSTEM PROTEIN H"/>
    <property type="match status" value="1"/>
</dbReference>
<reference evidence="3 4" key="1">
    <citation type="submission" date="2018-01" db="EMBL/GenBank/DDBJ databases">
        <title>G. obscuriglobus.</title>
        <authorList>
            <person name="Franke J."/>
            <person name="Blomberg W."/>
            <person name="Selmecki A."/>
        </authorList>
    </citation>
    <scope>NUCLEOTIDE SEQUENCE [LARGE SCALE GENOMIC DNA]</scope>
    <source>
        <strain evidence="3 4">DSM 5831</strain>
    </source>
</reference>
<dbReference type="EMBL" id="CP025958">
    <property type="protein sequence ID" value="AWM36256.1"/>
    <property type="molecule type" value="Genomic_DNA"/>
</dbReference>
<dbReference type="Pfam" id="PF07596">
    <property type="entry name" value="SBP_bac_10"/>
    <property type="match status" value="1"/>
</dbReference>
<keyword evidence="1" id="KW-0472">Membrane</keyword>
<evidence type="ECO:0000313" key="3">
    <source>
        <dbReference type="EMBL" id="AWM36256.1"/>
    </source>
</evidence>
<dbReference type="InterPro" id="IPR045584">
    <property type="entry name" value="Pilin-like"/>
</dbReference>
<dbReference type="KEGG" id="gog:C1280_03990"/>
<dbReference type="InterPro" id="IPR027558">
    <property type="entry name" value="Pre_pil_HX9DG_C"/>
</dbReference>
<feature type="transmembrane region" description="Helical" evidence="1">
    <location>
        <begin position="12"/>
        <end position="35"/>
    </location>
</feature>
<proteinExistence type="predicted"/>
<organism evidence="3 4">
    <name type="scientific">Gemmata obscuriglobus</name>
    <dbReference type="NCBI Taxonomy" id="114"/>
    <lineage>
        <taxon>Bacteria</taxon>
        <taxon>Pseudomonadati</taxon>
        <taxon>Planctomycetota</taxon>
        <taxon>Planctomycetia</taxon>
        <taxon>Gemmatales</taxon>
        <taxon>Gemmataceae</taxon>
        <taxon>Gemmata</taxon>
    </lineage>
</organism>
<dbReference type="InterPro" id="IPR011453">
    <property type="entry name" value="DUF1559"/>
</dbReference>
<feature type="domain" description="DUF1559" evidence="2">
    <location>
        <begin position="39"/>
        <end position="325"/>
    </location>
</feature>
<dbReference type="AlphaFoldDB" id="A0A2Z3GXW8"/>
<dbReference type="Gene3D" id="3.30.700.10">
    <property type="entry name" value="Glycoprotein, Type 4 Pilin"/>
    <property type="match status" value="1"/>
</dbReference>
<dbReference type="Pfam" id="PF07963">
    <property type="entry name" value="N_methyl"/>
    <property type="match status" value="1"/>
</dbReference>
<evidence type="ECO:0000313" key="4">
    <source>
        <dbReference type="Proteomes" id="UP000245802"/>
    </source>
</evidence>
<accession>A0A2Z3GXW8</accession>
<dbReference type="OrthoDB" id="209901at2"/>
<gene>
    <name evidence="3" type="ORF">C1280_03990</name>
</gene>
<dbReference type="NCBIfam" id="TIGR04294">
    <property type="entry name" value="pre_pil_HX9DG"/>
    <property type="match status" value="1"/>
</dbReference>
<protein>
    <submittedName>
        <fullName evidence="3">Prepilin-type cleavage/methylation domain-containing protein</fullName>
    </submittedName>
</protein>
<dbReference type="PANTHER" id="PTHR30093">
    <property type="entry name" value="GENERAL SECRETION PATHWAY PROTEIN G"/>
    <property type="match status" value="1"/>
</dbReference>
<dbReference type="SUPFAM" id="SSF54523">
    <property type="entry name" value="Pili subunits"/>
    <property type="match status" value="1"/>
</dbReference>
<keyword evidence="1" id="KW-0812">Transmembrane</keyword>
<name>A0A2Z3GXW8_9BACT</name>
<dbReference type="RefSeq" id="WP_050790341.1">
    <property type="nucleotide sequence ID" value="NZ_CP042911.1"/>
</dbReference>